<proteinExistence type="predicted"/>
<name>A0ABD1P9F7_9LAMI</name>
<dbReference type="Proteomes" id="UP001604336">
    <property type="component" value="Unassembled WGS sequence"/>
</dbReference>
<dbReference type="AlphaFoldDB" id="A0ABD1P9F7"/>
<accession>A0ABD1P9F7</accession>
<protein>
    <submittedName>
        <fullName evidence="1">Uncharacterized protein</fullName>
    </submittedName>
</protein>
<sequence length="104" mass="11583">MPFPLGTSSSTAKPLSLGTRLFCCEASPTWNLALPQQATLTWDKALLLPSLSHLRLGSSTASLSRLGQCSSIAKPLPLRTRLFYYKPLRKRLHWNLPLTNILYS</sequence>
<dbReference type="EMBL" id="JBFOLK010000014">
    <property type="protein sequence ID" value="KAL2460497.1"/>
    <property type="molecule type" value="Genomic_DNA"/>
</dbReference>
<evidence type="ECO:0000313" key="2">
    <source>
        <dbReference type="Proteomes" id="UP001604336"/>
    </source>
</evidence>
<reference evidence="2" key="1">
    <citation type="submission" date="2024-07" db="EMBL/GenBank/DDBJ databases">
        <title>Two chromosome-level genome assemblies of Korean endemic species Abeliophyllum distichum and Forsythia ovata (Oleaceae).</title>
        <authorList>
            <person name="Jang H."/>
        </authorList>
    </citation>
    <scope>NUCLEOTIDE SEQUENCE [LARGE SCALE GENOMIC DNA]</scope>
</reference>
<organism evidence="1 2">
    <name type="scientific">Abeliophyllum distichum</name>
    <dbReference type="NCBI Taxonomy" id="126358"/>
    <lineage>
        <taxon>Eukaryota</taxon>
        <taxon>Viridiplantae</taxon>
        <taxon>Streptophyta</taxon>
        <taxon>Embryophyta</taxon>
        <taxon>Tracheophyta</taxon>
        <taxon>Spermatophyta</taxon>
        <taxon>Magnoliopsida</taxon>
        <taxon>eudicotyledons</taxon>
        <taxon>Gunneridae</taxon>
        <taxon>Pentapetalae</taxon>
        <taxon>asterids</taxon>
        <taxon>lamiids</taxon>
        <taxon>Lamiales</taxon>
        <taxon>Oleaceae</taxon>
        <taxon>Forsythieae</taxon>
        <taxon>Abeliophyllum</taxon>
    </lineage>
</organism>
<keyword evidence="2" id="KW-1185">Reference proteome</keyword>
<evidence type="ECO:0000313" key="1">
    <source>
        <dbReference type="EMBL" id="KAL2460497.1"/>
    </source>
</evidence>
<comment type="caution">
    <text evidence="1">The sequence shown here is derived from an EMBL/GenBank/DDBJ whole genome shotgun (WGS) entry which is preliminary data.</text>
</comment>
<gene>
    <name evidence="1" type="ORF">Adt_43917</name>
</gene>